<protein>
    <submittedName>
        <fullName evidence="2">Uncharacterized protein</fullName>
    </submittedName>
</protein>
<accession>A0A1H1LDY3</accession>
<dbReference type="Proteomes" id="UP000198859">
    <property type="component" value="Chromosome I"/>
</dbReference>
<dbReference type="STRING" id="642780.SAMN04488570_0175"/>
<dbReference type="AlphaFoldDB" id="A0A1H1LDY3"/>
<dbReference type="RefSeq" id="WP_091725162.1">
    <property type="nucleotide sequence ID" value="NZ_LT629757.1"/>
</dbReference>
<gene>
    <name evidence="2" type="ORF">SAMN04488570_0175</name>
</gene>
<feature type="compositionally biased region" description="Basic and acidic residues" evidence="1">
    <location>
        <begin position="106"/>
        <end position="212"/>
    </location>
</feature>
<reference evidence="3" key="1">
    <citation type="submission" date="2016-10" db="EMBL/GenBank/DDBJ databases">
        <authorList>
            <person name="Varghese N."/>
            <person name="Submissions S."/>
        </authorList>
    </citation>
    <scope>NUCLEOTIDE SEQUENCE [LARGE SCALE GENOMIC DNA]</scope>
    <source>
        <strain evidence="3">DSM 22127</strain>
    </source>
</reference>
<evidence type="ECO:0000256" key="1">
    <source>
        <dbReference type="SAM" id="MobiDB-lite"/>
    </source>
</evidence>
<feature type="region of interest" description="Disordered" evidence="1">
    <location>
        <begin position="83"/>
        <end position="224"/>
    </location>
</feature>
<evidence type="ECO:0000313" key="3">
    <source>
        <dbReference type="Proteomes" id="UP000198859"/>
    </source>
</evidence>
<sequence length="224" mass="24189">MISTVIALPYEIARLPLVAVDNRLVGRLAEDSFARVGLDRTIGSADRIAGTLLRNRAIAERGTERLERSEKLQAAVQLEEEAATRREQAAKKAAAGRKQAARKRKQAQERAEQGLKEADEAEARGKAKAKADAAKLEAAKKAEAEKRADDKAAAAEKRQQAADAEAKAKKDAAQREAKKELDDARATKKAADDARADAARLGELTEAKKQERQQAQQDGSGTAK</sequence>
<keyword evidence="3" id="KW-1185">Reference proteome</keyword>
<evidence type="ECO:0000313" key="2">
    <source>
        <dbReference type="EMBL" id="SDR72738.1"/>
    </source>
</evidence>
<proteinExistence type="predicted"/>
<organism evidence="2 3">
    <name type="scientific">Nocardioides scoriae</name>
    <dbReference type="NCBI Taxonomy" id="642780"/>
    <lineage>
        <taxon>Bacteria</taxon>
        <taxon>Bacillati</taxon>
        <taxon>Actinomycetota</taxon>
        <taxon>Actinomycetes</taxon>
        <taxon>Propionibacteriales</taxon>
        <taxon>Nocardioidaceae</taxon>
        <taxon>Nocardioides</taxon>
    </lineage>
</organism>
<dbReference type="EMBL" id="LT629757">
    <property type="protein sequence ID" value="SDR72738.1"/>
    <property type="molecule type" value="Genomic_DNA"/>
</dbReference>
<dbReference type="OrthoDB" id="3749066at2"/>
<name>A0A1H1LDY3_9ACTN</name>